<accession>A0A7C4LLC0</accession>
<dbReference type="InterPro" id="IPR036397">
    <property type="entry name" value="RNaseH_sf"/>
</dbReference>
<dbReference type="AlphaFoldDB" id="A0A7C4LLC0"/>
<evidence type="ECO:0000313" key="1">
    <source>
        <dbReference type="EMBL" id="HGT39456.1"/>
    </source>
</evidence>
<gene>
    <name evidence="1" type="ORF">ENS64_09380</name>
</gene>
<dbReference type="GO" id="GO:0003676">
    <property type="term" value="F:nucleic acid binding"/>
    <property type="evidence" value="ECO:0007669"/>
    <property type="project" value="InterPro"/>
</dbReference>
<dbReference type="Gene3D" id="3.30.420.10">
    <property type="entry name" value="Ribonuclease H-like superfamily/Ribonuclease H"/>
    <property type="match status" value="2"/>
</dbReference>
<sequence length="312" mass="34348">MGVCIGVDEAGLGPNLGPFVVVATVWDTPGPPADCDVWSALAPVVTPDPQGEGARLVLADSKAVFKPKTGLALLERTVLAMLAWSQPPARTLPELLARMGADLPADVPWHQGPPLPLPRAHSADEISRAAEALRRQGALTGLRLQDVVARVVHPVEFNRLLERHRNKADAVAAIHREVTRSAWQRAAAEPTLLVSDKLGGRTFYAAYLSELTEGAWVTIVEEGPLRSAYRCAQTEFRFEPRAERYAPVALASMVAKYLREVHMQQFNAFWSARLPYLRPTQGYPVDAARFFAQIESLLPELALTRGDVWRQR</sequence>
<protein>
    <submittedName>
        <fullName evidence="1">Uncharacterized protein</fullName>
    </submittedName>
</protein>
<dbReference type="InterPro" id="IPR012337">
    <property type="entry name" value="RNaseH-like_sf"/>
</dbReference>
<comment type="caution">
    <text evidence="1">The sequence shown here is derived from an EMBL/GenBank/DDBJ whole genome shotgun (WGS) entry which is preliminary data.</text>
</comment>
<proteinExistence type="predicted"/>
<dbReference type="SUPFAM" id="SSF53098">
    <property type="entry name" value="Ribonuclease H-like"/>
    <property type="match status" value="1"/>
</dbReference>
<dbReference type="EMBL" id="DSVQ01000012">
    <property type="protein sequence ID" value="HGT39456.1"/>
    <property type="molecule type" value="Genomic_DNA"/>
</dbReference>
<reference evidence="1" key="1">
    <citation type="journal article" date="2020" name="mSystems">
        <title>Genome- and Community-Level Interaction Insights into Carbon Utilization and Element Cycling Functions of Hydrothermarchaeota in Hydrothermal Sediment.</title>
        <authorList>
            <person name="Zhou Z."/>
            <person name="Liu Y."/>
            <person name="Xu W."/>
            <person name="Pan J."/>
            <person name="Luo Z.H."/>
            <person name="Li M."/>
        </authorList>
    </citation>
    <scope>NUCLEOTIDE SEQUENCE [LARGE SCALE GENOMIC DNA]</scope>
    <source>
        <strain evidence="1">SpSt-508</strain>
    </source>
</reference>
<name>A0A7C4LLC0_9PLAN</name>
<organism evidence="1">
    <name type="scientific">Schlesneria paludicola</name>
    <dbReference type="NCBI Taxonomy" id="360056"/>
    <lineage>
        <taxon>Bacteria</taxon>
        <taxon>Pseudomonadati</taxon>
        <taxon>Planctomycetota</taxon>
        <taxon>Planctomycetia</taxon>
        <taxon>Planctomycetales</taxon>
        <taxon>Planctomycetaceae</taxon>
        <taxon>Schlesneria</taxon>
    </lineage>
</organism>